<evidence type="ECO:0000259" key="1">
    <source>
        <dbReference type="Pfam" id="PF01695"/>
    </source>
</evidence>
<dbReference type="InterPro" id="IPR002611">
    <property type="entry name" value="IstB_ATP-bd"/>
</dbReference>
<feature type="domain" description="IstB-like ATP-binding" evidence="1">
    <location>
        <begin position="5"/>
        <end position="79"/>
    </location>
</feature>
<dbReference type="GO" id="GO:0005524">
    <property type="term" value="F:ATP binding"/>
    <property type="evidence" value="ECO:0007669"/>
    <property type="project" value="UniProtKB-KW"/>
</dbReference>
<dbReference type="RefSeq" id="WP_268059685.1">
    <property type="nucleotide sequence ID" value="NZ_JAPQFJ010000001.1"/>
</dbReference>
<reference evidence="2" key="1">
    <citation type="submission" date="2022-12" db="EMBL/GenBank/DDBJ databases">
        <title>Clostridium sp. nov., isolated from industrial wastewater.</title>
        <authorList>
            <person name="Jiayan W."/>
        </authorList>
    </citation>
    <scope>NUCLEOTIDE SEQUENCE</scope>
    <source>
        <strain evidence="2">ZC22-4</strain>
    </source>
</reference>
<keyword evidence="2" id="KW-0547">Nucleotide-binding</keyword>
<gene>
    <name evidence="2" type="ORF">OW729_01135</name>
</gene>
<organism evidence="2 3">
    <name type="scientific">Clostridium brassicae</name>
    <dbReference type="NCBI Taxonomy" id="2999072"/>
    <lineage>
        <taxon>Bacteria</taxon>
        <taxon>Bacillati</taxon>
        <taxon>Bacillota</taxon>
        <taxon>Clostridia</taxon>
        <taxon>Eubacteriales</taxon>
        <taxon>Clostridiaceae</taxon>
        <taxon>Clostridium</taxon>
    </lineage>
</organism>
<keyword evidence="3" id="KW-1185">Reference proteome</keyword>
<dbReference type="InterPro" id="IPR027417">
    <property type="entry name" value="P-loop_NTPase"/>
</dbReference>
<dbReference type="Pfam" id="PF01695">
    <property type="entry name" value="IstB_IS21"/>
    <property type="match status" value="1"/>
</dbReference>
<protein>
    <submittedName>
        <fullName evidence="2">ATP-binding protein</fullName>
    </submittedName>
</protein>
<evidence type="ECO:0000313" key="2">
    <source>
        <dbReference type="EMBL" id="MCY6957201.1"/>
    </source>
</evidence>
<dbReference type="EMBL" id="JAPQFJ010000001">
    <property type="protein sequence ID" value="MCY6957201.1"/>
    <property type="molecule type" value="Genomic_DNA"/>
</dbReference>
<name>A0ABT4D7H7_9CLOT</name>
<accession>A0ABT4D7H7</accession>
<dbReference type="Gene3D" id="3.40.50.300">
    <property type="entry name" value="P-loop containing nucleotide triphosphate hydrolases"/>
    <property type="match status" value="1"/>
</dbReference>
<sequence>MVDALYELTAKEIEIKNFNATNAMVKVAGFPHLKEMKDFDFDFQPKINKKQFLDFHSLRFLESNSNIILIGNSGVEKTHHSSIVNILGNSYRTASALSNISNKAN</sequence>
<keyword evidence="2" id="KW-0067">ATP-binding</keyword>
<proteinExistence type="predicted"/>
<dbReference type="Proteomes" id="UP001144612">
    <property type="component" value="Unassembled WGS sequence"/>
</dbReference>
<comment type="caution">
    <text evidence="2">The sequence shown here is derived from an EMBL/GenBank/DDBJ whole genome shotgun (WGS) entry which is preliminary data.</text>
</comment>
<evidence type="ECO:0000313" key="3">
    <source>
        <dbReference type="Proteomes" id="UP001144612"/>
    </source>
</evidence>